<organism evidence="2 3">
    <name type="scientific">Streptantibioticus cattleyicolor (strain ATCC 35852 / DSM 46488 / JCM 4925 / NBRC 14057 / NRRL 8057)</name>
    <name type="common">Streptomyces cattleya</name>
    <dbReference type="NCBI Taxonomy" id="1003195"/>
    <lineage>
        <taxon>Bacteria</taxon>
        <taxon>Bacillati</taxon>
        <taxon>Actinomycetota</taxon>
        <taxon>Actinomycetes</taxon>
        <taxon>Kitasatosporales</taxon>
        <taxon>Streptomycetaceae</taxon>
        <taxon>Streptantibioticus</taxon>
    </lineage>
</organism>
<evidence type="ECO:0000256" key="1">
    <source>
        <dbReference type="SAM" id="MobiDB-lite"/>
    </source>
</evidence>
<dbReference type="HOGENOM" id="CLU_1093783_0_0_11"/>
<dbReference type="Proteomes" id="UP000007842">
    <property type="component" value="Chromosome"/>
</dbReference>
<dbReference type="KEGG" id="scy:SCATT_37950"/>
<gene>
    <name evidence="2" type="ordered locus">SCATT_37950</name>
</gene>
<feature type="compositionally biased region" description="Basic and acidic residues" evidence="1">
    <location>
        <begin position="180"/>
        <end position="202"/>
    </location>
</feature>
<reference evidence="3" key="1">
    <citation type="submission" date="2011-12" db="EMBL/GenBank/DDBJ databases">
        <title>Complete genome sequence of Streptomyces cattleya strain DSM 46488.</title>
        <authorList>
            <person name="Ou H.-Y."/>
            <person name="Li P."/>
            <person name="Zhao C."/>
            <person name="O'Hagan D."/>
            <person name="Deng Z."/>
        </authorList>
    </citation>
    <scope>NUCLEOTIDE SEQUENCE [LARGE SCALE GENOMIC DNA]</scope>
    <source>
        <strain evidence="3">ATCC 35852 / DSM 46488 / JCM 4925 / NBRC 14057 / NRRL 8057</strain>
    </source>
</reference>
<feature type="region of interest" description="Disordered" evidence="1">
    <location>
        <begin position="153"/>
        <end position="254"/>
    </location>
</feature>
<evidence type="ECO:0000313" key="3">
    <source>
        <dbReference type="Proteomes" id="UP000007842"/>
    </source>
</evidence>
<keyword evidence="3" id="KW-1185">Reference proteome</keyword>
<evidence type="ECO:0000313" key="2">
    <source>
        <dbReference type="EMBL" id="AEW96166.1"/>
    </source>
</evidence>
<dbReference type="PATRIC" id="fig|1003195.29.peg.3790"/>
<feature type="region of interest" description="Disordered" evidence="1">
    <location>
        <begin position="1"/>
        <end position="59"/>
    </location>
</feature>
<sequence>MRAWGGPRIQHGHQPSISTRVAARHPHARAGGQRVRSRWRSAITPRPGSPVSGCRGGPRSPLSGGGWGWVLVWFGTGCVRLRCVGGRGRAGGDSSLQVSATAWLRLLGRCGDTPGTPPPVRSRVPLFAGEGEIGGWGHPDLLSHPLRAAARNETGRGRAGVSPQRPSSRSATVADTGSEESPRRAPETKEDSAHPALYEHSHGWAGGNIRDLSDDERETGAPRGGDGWRRRERTRWPPAGASTRVGDYPLPSSA</sequence>
<protein>
    <submittedName>
        <fullName evidence="2">Uncharacterized protein</fullName>
    </submittedName>
</protein>
<proteinExistence type="predicted"/>
<accession>G8WR09</accession>
<dbReference type="AlphaFoldDB" id="G8WR09"/>
<dbReference type="STRING" id="1003195.SCATT_37950"/>
<feature type="compositionally biased region" description="Polar residues" evidence="1">
    <location>
        <begin position="164"/>
        <end position="175"/>
    </location>
</feature>
<dbReference type="EMBL" id="CP003219">
    <property type="protein sequence ID" value="AEW96166.1"/>
    <property type="molecule type" value="Genomic_DNA"/>
</dbReference>
<dbReference type="eggNOG" id="ENOG50337X8">
    <property type="taxonomic scope" value="Bacteria"/>
</dbReference>
<name>G8WR09_STREN</name>